<dbReference type="PANTHER" id="PTHR13769:SF1">
    <property type="entry name" value="APOLIPOPROTEIN B-100"/>
    <property type="match status" value="1"/>
</dbReference>
<dbReference type="SMART" id="SM01169">
    <property type="entry name" value="DUF1943"/>
    <property type="match status" value="1"/>
</dbReference>
<dbReference type="GO" id="GO:0042632">
    <property type="term" value="P:cholesterol homeostasis"/>
    <property type="evidence" value="ECO:0007669"/>
    <property type="project" value="TreeGrafter"/>
</dbReference>
<evidence type="ECO:0000256" key="14">
    <source>
        <dbReference type="ARBA" id="ARBA00023098"/>
    </source>
</evidence>
<evidence type="ECO:0000256" key="5">
    <source>
        <dbReference type="ARBA" id="ARBA00022490"/>
    </source>
</evidence>
<dbReference type="SUPFAM" id="SSF48431">
    <property type="entry name" value="Lipovitellin-phosvitin complex, superhelical domain"/>
    <property type="match status" value="1"/>
</dbReference>
<evidence type="ECO:0000256" key="2">
    <source>
        <dbReference type="ARBA" id="ARBA00004502"/>
    </source>
</evidence>
<keyword evidence="23" id="KW-1185">Reference proteome</keyword>
<evidence type="ECO:0000256" key="19">
    <source>
        <dbReference type="PROSITE-ProRule" id="PRU00557"/>
    </source>
</evidence>
<evidence type="ECO:0000256" key="12">
    <source>
        <dbReference type="ARBA" id="ARBA00022729"/>
    </source>
</evidence>
<evidence type="ECO:0000256" key="20">
    <source>
        <dbReference type="SAM" id="Coils"/>
    </source>
</evidence>
<dbReference type="GO" id="GO:0120020">
    <property type="term" value="F:cholesterol transfer activity"/>
    <property type="evidence" value="ECO:0007669"/>
    <property type="project" value="TreeGrafter"/>
</dbReference>
<dbReference type="GO" id="GO:0008201">
    <property type="term" value="F:heparin binding"/>
    <property type="evidence" value="ECO:0007669"/>
    <property type="project" value="UniProtKB-KW"/>
</dbReference>
<protein>
    <submittedName>
        <fullName evidence="22">Apolipoprotein Bb, tandem duplicate 1</fullName>
    </submittedName>
</protein>
<evidence type="ECO:0000256" key="13">
    <source>
        <dbReference type="ARBA" id="ARBA00023055"/>
    </source>
</evidence>
<evidence type="ECO:0000256" key="7">
    <source>
        <dbReference type="ARBA" id="ARBA00022525"/>
    </source>
</evidence>
<evidence type="ECO:0000256" key="10">
    <source>
        <dbReference type="ARBA" id="ARBA00022677"/>
    </source>
</evidence>
<feature type="disulfide bond" evidence="19">
    <location>
        <begin position="61"/>
        <end position="87"/>
    </location>
</feature>
<dbReference type="GO" id="GO:0008203">
    <property type="term" value="P:cholesterol metabolic process"/>
    <property type="evidence" value="ECO:0007669"/>
    <property type="project" value="UniProtKB-KW"/>
</dbReference>
<dbReference type="Proteomes" id="UP000694620">
    <property type="component" value="Unassembled WGS sequence"/>
</dbReference>
<evidence type="ECO:0000256" key="15">
    <source>
        <dbReference type="ARBA" id="ARBA00023166"/>
    </source>
</evidence>
<dbReference type="SMART" id="SM00638">
    <property type="entry name" value="LPD_N"/>
    <property type="match status" value="1"/>
</dbReference>
<dbReference type="GO" id="GO:0005811">
    <property type="term" value="C:lipid droplet"/>
    <property type="evidence" value="ECO:0007669"/>
    <property type="project" value="UniProtKB-SubCell"/>
</dbReference>
<dbReference type="GeneTree" id="ENSGT00590000083139"/>
<keyword evidence="13" id="KW-0445">Lipid transport</keyword>
<dbReference type="Ensembl" id="ENSECRT00000029031.1">
    <property type="protein sequence ID" value="ENSECRP00000028427.1"/>
    <property type="gene ID" value="ENSECRG00000019243.1"/>
</dbReference>
<dbReference type="Pfam" id="PF06448">
    <property type="entry name" value="DUF1081"/>
    <property type="match status" value="1"/>
</dbReference>
<keyword evidence="6" id="KW-0162">Chylomicron</keyword>
<feature type="coiled-coil region" evidence="20">
    <location>
        <begin position="1976"/>
        <end position="2021"/>
    </location>
</feature>
<evidence type="ECO:0000256" key="3">
    <source>
        <dbReference type="ARBA" id="ARBA00004613"/>
    </source>
</evidence>
<evidence type="ECO:0000256" key="16">
    <source>
        <dbReference type="ARBA" id="ARBA00023180"/>
    </source>
</evidence>
<dbReference type="GO" id="GO:0006642">
    <property type="term" value="P:triglyceride mobilization"/>
    <property type="evidence" value="ECO:0007669"/>
    <property type="project" value="TreeGrafter"/>
</dbReference>
<dbReference type="GO" id="GO:0030301">
    <property type="term" value="P:cholesterol transport"/>
    <property type="evidence" value="ECO:0007669"/>
    <property type="project" value="TreeGrafter"/>
</dbReference>
<evidence type="ECO:0000256" key="6">
    <source>
        <dbReference type="ARBA" id="ARBA00022513"/>
    </source>
</evidence>
<dbReference type="GO" id="GO:0042953">
    <property type="term" value="P:lipoprotein transport"/>
    <property type="evidence" value="ECO:0007669"/>
    <property type="project" value="TreeGrafter"/>
</dbReference>
<keyword evidence="4" id="KW-0813">Transport</keyword>
<comment type="subcellular location">
    <subcellularLocation>
        <location evidence="1">Cytoplasm</location>
    </subcellularLocation>
    <subcellularLocation>
        <location evidence="2">Lipid droplet</location>
    </subcellularLocation>
    <subcellularLocation>
        <location evidence="3">Secreted</location>
    </subcellularLocation>
</comment>
<keyword evidence="10" id="KW-0551">Lipid droplet</keyword>
<evidence type="ECO:0000256" key="8">
    <source>
        <dbReference type="ARBA" id="ARBA00022548"/>
    </source>
</evidence>
<dbReference type="GO" id="GO:0034361">
    <property type="term" value="C:very-low-density lipoprotein particle"/>
    <property type="evidence" value="ECO:0007669"/>
    <property type="project" value="UniProtKB-KW"/>
</dbReference>
<keyword evidence="20" id="KW-0175">Coiled coil</keyword>
<dbReference type="PANTHER" id="PTHR13769">
    <property type="entry name" value="APOLIPOPROTEIN B"/>
    <property type="match status" value="1"/>
</dbReference>
<keyword evidence="7" id="KW-0964">Secreted</keyword>
<dbReference type="Pfam" id="PF01347">
    <property type="entry name" value="Vitellogenin_N"/>
    <property type="match status" value="1"/>
</dbReference>
<evidence type="ECO:0000313" key="22">
    <source>
        <dbReference type="Ensembl" id="ENSECRP00000028427.1"/>
    </source>
</evidence>
<dbReference type="GO" id="GO:0034362">
    <property type="term" value="C:low-density lipoprotein particle"/>
    <property type="evidence" value="ECO:0007669"/>
    <property type="project" value="UniProtKB-KW"/>
</dbReference>
<organism evidence="22 23">
    <name type="scientific">Erpetoichthys calabaricus</name>
    <name type="common">Rope fish</name>
    <name type="synonym">Calamoichthys calabaricus</name>
    <dbReference type="NCBI Taxonomy" id="27687"/>
    <lineage>
        <taxon>Eukaryota</taxon>
        <taxon>Metazoa</taxon>
        <taxon>Chordata</taxon>
        <taxon>Craniata</taxon>
        <taxon>Vertebrata</taxon>
        <taxon>Euteleostomi</taxon>
        <taxon>Actinopterygii</taxon>
        <taxon>Polypteriformes</taxon>
        <taxon>Polypteridae</taxon>
        <taxon>Erpetoichthys</taxon>
    </lineage>
</organism>
<keyword evidence="8" id="KW-0153">Cholesterol metabolism</keyword>
<dbReference type="InterPro" id="IPR011030">
    <property type="entry name" value="Lipovitellin_superhlx_dom"/>
</dbReference>
<dbReference type="Gene3D" id="2.30.230.10">
    <property type="entry name" value="Lipovitellin, beta-sheet shell regions, chain A"/>
    <property type="match status" value="1"/>
</dbReference>
<sequence>MAKNTLKFSIPDGKQVYLYPSSDEPTNILNIKRGMITALMAPVESEKETQTVSMDTVYGACEGEMTVVNRKGDIASEITVTRDLSSCKNFSPMRDYASPIALITGMHTPLSTLISSSQSCKYGLDSKRKHVLDAVCNEKHVFLPFSQSNEYGITSQVKQTFKFQDSGKINNRYFDPDATQLKPLKMESTREVSPKQSAETVLNVLHDVRDLPETSQGHLRPSLFQKIVTELRGLNTETIESMVPKMSAAERTIITQALLQCGTPDCFSGIRQVLTTSKVPAPVIDAMAYSIGLLPSPCTHRIRDLLKVAQYQKSRATFYALSNSVRRFYETENVVTPEVTDTAEFMTSLLGSDCSGDDDSTFLTLKTIGNMGKAMENANPKLKSSLLKCVKKQSASFPVQLAAIQAFRKMTLSDEVRSILLQTFQDSNGQVQKRIAAYLMLMKDPSSSDLAKVARILVKEKNDQVRNFVATHIANILESDVPSLQQMKTKVEESLKGVQVPDAMDFRKFSGNYHSAKKLSIPYIEDYMEGSIQGNLIFDPSGYMPREAMLETTLTLFEKTFDIFEFGINGKDFEPTLESLFGEKGFFPDTVMKALYLAEKNLPEVVNRWFGTSSEGRMKREIPKDIITEITNNAQKLMEDLKSQNVPETTAYLRILGAELGYMKLNDFKTVMETIMSLGQELKGVPDQIMKAVTSGSEADLFIHYLFMDNEFSLPSGAGFPLKFSLSGVFTPGARAGLKIDPKMGQVTFRPSATVEFITRMGIHIPEYGKSAIEMHSNLHHESDLTAKVSFKGTQVQLSIPTPQKPMQLIAISNRLLSVSSSQTETVPPIVEGRVDKQSCYPVLYGLQFCSSVLYSNASTTNEAPYFPLTGETRFALEIRPTNEVSEYSATLGYELLKEDRDKVDTVRFILKAEGTPDSELAATLKFNRNKMTVTGDLQIPDCDVEVGVNLGVSEEGMMKGKRTFVLNLGLSNKKKTELSLVGRARYNGKKEGMLSAQLTMPRLKVDIKSSATIQFSDALTVQLEASSNFPHSSTLQSVVFKYDKDKVEVETKSDIKSNLKELLPNFDNYQSTLQKYADDILDQKVAKTDMKLRHIVSKSIEASNIWLDRIAKEYPYVEKLRSRRSTQDLTLPELPEQLYLKTNSLSRYQFNKDKLTFKIPLPFGGKTSEELNIPDSFSTPPVVIPNLGIRIPATTRKIPAFSIPETYEVSVPLLGVAEFSTAVTSNVYNWSASITGGNQTLESPYLFANYEVKAKSVVDLLSYNIKGAGLVQFTTDSATYSINGSLHHGLLDASFSYIEFSTSVPEYSGTNNFNFEASSILGVRTSGSSNGKLTIKENIFVYEEITDGKLMVGELYGKVMCNSRYTFDKNTLDVRGETTTNLDSSLLLGSNRLAINNINGQFSIKSATDISNGALQHVGEINFQNGQLLLKSDSRGNYYRISGNNKIDIALSYQAATLRAETQAEYYGNRWYLLTTGAVNENGIEMNADGRFNVDSGRGAHKATAALNQNGLVTSATTNIQCGIVTFEEQFNSRIDASGATLSLFSKGSSSGNTIELSVDGKMLSTEISMNTVHKINIMDVSSRNLVNMKVNKEGLAFSNSMMGSYNKMKIEHTHTLNIALWTIAFRSKTDNLFGPANAYKHDVNFNIKPFVVSLTVNNDLKLLGADLNNDGQFKLEPYKLSLTGNMKGAYGKDQEVKHTYKITYAELTGLWEASTTGRVQGAQLSNVAKLEVAGLSGKFNSDTRLTSKALRFENVIRTLFLPFTISVDAITNGDGSLYLYGDHNGNLYSKFLMKAEPLAFTYSHDYRGSTTHKLENRLSANTLLENKLTGLFTPSEQTGLWKMKTQLNNHIYSQDITAYNNPEKAGVELSGQISTDILNKFTESNRFARDLSGQPQEFVISGFLKYDKNKDMHTFELPFLESLPALFDQIKATLVTALESLQKYLKSLNINEVLKKYRNNMDKLPQQLNDYVNSIDLERKVQEAKEQLMAFTKEYAVTVEDLEKNLENIKNVYKDALTKLQKFLESLKVKLKEGYKDLIPYFENVSKEMLKQLKAYDQQYEITKTTLNSINAIQDIIQKYDLEKLKSSSAAWLQNLDAKYQIKAEFYQLLENLKRLIQNFDAQKTLDDLKSLIKSMNIEKAIDGLKISFDMEEVKKMLDAVKDMLLNAIEDYEITEKINSAFVKIQQLLVKYEVEQKLKTLMDKAVLLAEQYKIKETVQSAVNSLKRINIKSTIDAIMQYLENTIKWLKERDYKQFIDQLNSYIDVLLKSIRAFDYNKFVDDTNKKISDATRYMNEQIKTLEIPQKIEASRQFVKNVQAAAYSQLEQISDTRIAEIINWLRDLLDSTAFSEIKKRTQEYLEDLRHRISTMDIQKELKYYLQRASELYNRMVNYLADQWDVAQKTFKDLAEQYNAQNLLSNIKKAIEEGFTFPEMQIGSIRIPAFEISLNALKRAEFLTPEFILPFTNLRVPSVKFNLLKLGDIQIPMKFTIPPFTVLDTYEVSSYTIDLNEIKREIIKILERISNFRLNLPEPEAYFKDLKLAYLSDMPELTFPEIRLSEISFPELTIPKLDLNGFSFSELQIPEFHLPSIPHDVSVPVFGKLYGEFKIKSPVYSLTTSAQVWNSTTNLRNPEFVASVTSQATSTFNYLAFTLDANARLSAPKMKSLQLTDTIKVNHKAFSFDHNGALSFLGASVEGTSETTAKATTKAYTAEANSKSRLKMQSGIEFETQSRYSHNLNLPEADLSSQTSLQQNTLIRLESGIISLKTVNTGSGKWSVQDFSDDFTHNSDFDFNINIQQAKLSFTSQTNSKYLKMKNALSAESVILSHANFDFRTEVEAPQIKSGVLEVSAKALASDLRLEVKANHNTELNGRATGKIINSFNFLAQPFEISLTFNNNANTKISFPLKLTGKIDLQNNYELTLNSGVQQFIWIAGARFNQYRYFHNVTISNNENNVGVFLAMNGEGNLEFLNVPISIPDITVPYISVTIPAVHDVSLWQDMGLKDYLLSPKQSFDLIFKVQYEKNKDVHSIPVNLEPLYKMINDEIKAFNYKFEVGRDKAVKFMTDSYNQAKEQYDRFKIDTSANRLPRIFKIPGYTVPVLNIEVSQFTAELPAFSFIIPKEVKTPSLTVPMIGFSMPSYTLVLPSLELPILHVPATLRKLAPPKFKLPRLQNSITIPAMGNLTYDFALKSTVITVNANAGLYNQSDIIGRLGFSSSSAFDILNFKLEGTTGLTRKRGLKLATALSATHNNIAGTHDSTVSLTKKSMEATVTTNVQVKLPMLNIEFNQDLNGNSKSKPNVASKINVKYNFNVPQIDTKGEGIIEHNLALEGLTSYISLESSTKGKIDGTYTKMNKISGNFNNEANTYLNSNGLRSTMKTEGKLKADSNKKRILNFELNENVALEASLRRIYALLNYSSNNEATCSRFNTKGQHFARATFELIPSSLAAHVQIDISQPNSYFQESNFFQSVILNVNPDLQKISWNGKEQMVFNILTHDVSLSNDKKEIHVDASGSVQGHASFLGTIIFPVYHKSLWSILKFDLTTSEEKLQYLNASTSLIYTKNNDGYFFPLPISVLPDGITLNIPEVTLQVPKWIKKLPQKIREIDIPTENFKIPDKVSVPSVIEIPSFKVPFTTLQMPQYTIDFKKMKLPKKISTLSFDVILPYMPKIKFPKVDIATRYLQDLETKLPQLSVKVPDFAVGISSFTLPKSFSIGSRTIQLDNAVNQIANFDLPTITIPEQKIDIPEISIALPAGLAIPVFGTLFASVEVASPIYNMSWTASLANKTSVMESSIKSTCNSTLMFLEYDLEASTTASYENEILNLIGKCTFAHSDFSIDGKHQYAIPNRMKRQANPNSSGTQHTMSIDIKSPTFTDVSVRYEGRSDIITASVSSPSSGFLGLLLEKRVPETIHGRVYGRYPSSNADVVMLDGEMTLQTPEDLKMHVTWNADAANDVLTGLKERIPRMTSSVYNCVNKYHRQQLGLDINHASAKVKDSMQGAIGSLHNKVMSSLDVINDELQKTMKSATSNYIQMKDETNKLYKRAVYNMNQIDLQDLRLRFYDSTSEMVRLYQIKIRELIDAAIKFLKVTKFQIPGFNEKYTGQELFNKAPYMIDQMLRQISLERHFEALVKYIEGVEFEIPGTDIIIRGKVLTDSIKQFLRQVQDYVIEQARKLRNVNLEKQFQKLKDCVQSCTQKIEEMIQYMRSKSLQDIQDQFQGMYNDAINSPTAEQIIEVLENMKLYFTDFYNFSKTGLVYILENLEKASFYLKSLREEYLDANMVGWTVKYYEIEEKIINSLQKSLEYVKEEGPKYIEQVAQYTTNFIDQIKRFILEHGNEYFNYAKDLLDTGHQGKQLITDLSDTVQKNISQYMNLFKRYSYYYSNQAKQQLQEAYDSLSLDRITSEIQNIIDLIIEKYTYVYQVLLNHLEDLKNDMKPYIKVHEEDIRIDIPLPFLWESFDSLPKSKDR</sequence>
<keyword evidence="5" id="KW-0963">Cytoplasm</keyword>
<name>A0A8C4TBV6_ERPCA</name>
<dbReference type="GO" id="GO:0005737">
    <property type="term" value="C:cytoplasm"/>
    <property type="evidence" value="ECO:0007669"/>
    <property type="project" value="UniProtKB-SubCell"/>
</dbReference>
<evidence type="ECO:0000256" key="18">
    <source>
        <dbReference type="ARBA" id="ARBA00023313"/>
    </source>
</evidence>
<reference evidence="22" key="2">
    <citation type="submission" date="2025-09" db="UniProtKB">
        <authorList>
            <consortium name="Ensembl"/>
        </authorList>
    </citation>
    <scope>IDENTIFICATION</scope>
</reference>
<keyword evidence="18" id="KW-0850">VLDL</keyword>
<dbReference type="InterPro" id="IPR001747">
    <property type="entry name" value="Vitellogenin_N"/>
</dbReference>
<dbReference type="GO" id="GO:0034359">
    <property type="term" value="C:mature chylomicron"/>
    <property type="evidence" value="ECO:0007669"/>
    <property type="project" value="TreeGrafter"/>
</dbReference>
<evidence type="ECO:0000256" key="1">
    <source>
        <dbReference type="ARBA" id="ARBA00004496"/>
    </source>
</evidence>
<evidence type="ECO:0000259" key="21">
    <source>
        <dbReference type="PROSITE" id="PS51211"/>
    </source>
</evidence>
<keyword evidence="16" id="KW-0325">Glycoprotein</keyword>
<dbReference type="InterPro" id="IPR052418">
    <property type="entry name" value="Apolipoprotein_B"/>
</dbReference>
<proteinExistence type="predicted"/>
<keyword evidence="11" id="KW-0427">LDL</keyword>
<evidence type="ECO:0000256" key="4">
    <source>
        <dbReference type="ARBA" id="ARBA00022448"/>
    </source>
</evidence>
<keyword evidence="12" id="KW-0732">Signal</keyword>
<keyword evidence="19" id="KW-1015">Disulfide bond</keyword>
<comment type="caution">
    <text evidence="19">Lacks conserved residue(s) required for the propagation of feature annotation.</text>
</comment>
<keyword evidence="14" id="KW-0443">Lipid metabolism</keyword>
<keyword evidence="15" id="KW-1207">Sterol metabolism</keyword>
<gene>
    <name evidence="22" type="primary">APOB</name>
    <name evidence="22" type="synonym">apoba</name>
</gene>
<dbReference type="Gene3D" id="1.25.10.20">
    <property type="entry name" value="Vitellinogen, superhelical"/>
    <property type="match status" value="1"/>
</dbReference>
<dbReference type="InterPro" id="IPR015255">
    <property type="entry name" value="Vitellinogen_open_b-sht"/>
</dbReference>
<feature type="domain" description="Vitellogenin" evidence="21">
    <location>
        <begin position="1"/>
        <end position="549"/>
    </location>
</feature>
<evidence type="ECO:0000256" key="9">
    <source>
        <dbReference type="ARBA" id="ARBA00022674"/>
    </source>
</evidence>
<accession>A0A8C4TBV6</accession>
<dbReference type="SUPFAM" id="SSF56968">
    <property type="entry name" value="Lipovitellin-phosvitin complex, beta-sheet shell regions"/>
    <property type="match status" value="2"/>
</dbReference>
<reference evidence="22" key="1">
    <citation type="submission" date="2025-08" db="UniProtKB">
        <authorList>
            <consortium name="Ensembl"/>
        </authorList>
    </citation>
    <scope>IDENTIFICATION</scope>
</reference>
<evidence type="ECO:0000256" key="11">
    <source>
        <dbReference type="ARBA" id="ARBA00022710"/>
    </source>
</evidence>
<keyword evidence="9" id="KW-0358">Heparin-binding</keyword>
<dbReference type="InterPro" id="IPR009454">
    <property type="entry name" value="Lipid_transpt_open_b-sht"/>
</dbReference>
<evidence type="ECO:0000256" key="17">
    <source>
        <dbReference type="ARBA" id="ARBA00023221"/>
    </source>
</evidence>
<dbReference type="Gene3D" id="2.20.80.10">
    <property type="entry name" value="Lipovitellin-phosvitin complex, chain A, domain 4"/>
    <property type="match status" value="1"/>
</dbReference>
<dbReference type="GO" id="GO:0050750">
    <property type="term" value="F:low-density lipoprotein particle receptor binding"/>
    <property type="evidence" value="ECO:0007669"/>
    <property type="project" value="TreeGrafter"/>
</dbReference>
<dbReference type="Pfam" id="PF09172">
    <property type="entry name" value="Vit_open_b-sht"/>
    <property type="match status" value="1"/>
</dbReference>
<evidence type="ECO:0000313" key="23">
    <source>
        <dbReference type="Proteomes" id="UP000694620"/>
    </source>
</evidence>
<dbReference type="PROSITE" id="PS51211">
    <property type="entry name" value="VITELLOGENIN"/>
    <property type="match status" value="1"/>
</dbReference>
<keyword evidence="17" id="KW-0753">Steroid metabolism</keyword>
<dbReference type="InterPro" id="IPR015819">
    <property type="entry name" value="Lipid_transp_b-sht_shell"/>
</dbReference>
<dbReference type="InterPro" id="IPR015816">
    <property type="entry name" value="Vitellinogen_b-sht_N"/>
</dbReference>